<dbReference type="EMBL" id="CP107525">
    <property type="protein sequence ID" value="UZW64322.1"/>
    <property type="molecule type" value="Genomic_DNA"/>
</dbReference>
<dbReference type="InterPro" id="IPR014729">
    <property type="entry name" value="Rossmann-like_a/b/a_fold"/>
</dbReference>
<dbReference type="Gene3D" id="1.10.730.20">
    <property type="match status" value="1"/>
</dbReference>
<comment type="domain">
    <text evidence="10">IleRS has two distinct active sites: one for aminoacylation and one for editing. The misactivated valine is translocated from the active site to the editing site, which sterically excludes the correctly activated isoleucine. The single editing site contains two valyl binding pockets, one specific for each substrate (Val-AMP or Val-tRNA(Ile)).</text>
</comment>
<accession>A0AAQ2TC39</accession>
<dbReference type="InterPro" id="IPR002301">
    <property type="entry name" value="Ile-tRNA-ligase"/>
</dbReference>
<dbReference type="InterPro" id="IPR010663">
    <property type="entry name" value="Znf_FPG/IleRS"/>
</dbReference>
<feature type="domain" description="Aminoacyl-tRNA synthetase class Ia" evidence="11">
    <location>
        <begin position="31"/>
        <end position="633"/>
    </location>
</feature>
<dbReference type="PANTHER" id="PTHR42765:SF1">
    <property type="entry name" value="ISOLEUCINE--TRNA LIGASE, MITOCHONDRIAL"/>
    <property type="match status" value="1"/>
</dbReference>
<evidence type="ECO:0000313" key="14">
    <source>
        <dbReference type="EMBL" id="UZW64322.1"/>
    </source>
</evidence>
<dbReference type="GO" id="GO:0005524">
    <property type="term" value="F:ATP binding"/>
    <property type="evidence" value="ECO:0007669"/>
    <property type="project" value="UniProtKB-UniRule"/>
</dbReference>
<feature type="binding site" evidence="10">
    <location>
        <position position="883"/>
    </location>
    <ligand>
        <name>Zn(2+)</name>
        <dbReference type="ChEBI" id="CHEBI:29105"/>
    </ligand>
</feature>
<evidence type="ECO:0000259" key="11">
    <source>
        <dbReference type="Pfam" id="PF00133"/>
    </source>
</evidence>
<evidence type="ECO:0000256" key="5">
    <source>
        <dbReference type="ARBA" id="ARBA00022840"/>
    </source>
</evidence>
<proteinExistence type="inferred from homology"/>
<dbReference type="InterPro" id="IPR023585">
    <property type="entry name" value="Ile-tRNA-ligase_type1"/>
</dbReference>
<sequence length="897" mass="104510">MSLDFKKTLNMPSTKFDMKANLVEKEPLFRKKWLEDDIYQKVLKNNANNERFVVHDGPPYANGDIHVGHALNKILKDIIVRYKSLQGYYSPFVPGWDTHGLPIEHKMLTESKLDRDQITVELLRKKSRNYALKQIEHQKKQFQKLQLFSDFSKIYITLDKSYEAKQLKVFKKLALDGLVYKGLKPIYWSPSSQSALAEAEVEYETVTTNSIYVSFDVTKSTFNKVPVGSKLVVWTTTPWTLIANAAVAISFDITYLTVKYQDSLYVVAKNLFYNDLLEKFQWKNYEVVDEFLGKEMPRNSIWYKAPLLDFDAPVIATNYVLEDSGTGLVHSAPLFGEDDFSLTFDNDLKLIMHISDTGHIENSQTKYDSLFYEEANKEIIKDLAEKVVHVYTYSHSYPHDWRTKKPIIYRATPQWFVSIDKVRSKIVSELQNNVKTFPEWSKNRMISMIENRGDWTISRQRTWGVPIIIFYDENEKPVINEEIFDHVIDLVANHGTDIWFSSTVDELLPEKYRNRNWTKENDIMDVWFDSGVSSIAVDIDGGKTTLPFDVYLEGYDQFRGWFNSSVINAVAYAGVSPYINLVSHGFALDGQGKKMSKSRNNVVDPLDVIKKYGADILRLWVANSEYSSDVHISESILVQNSEIYRKIRNTVKFLLGNLNNFKYDKDLKLTSIHHYINEELKSVKKEVLENYDKFRFINVIKVLNRYVIDLSSFYLSVTKDILYIRKENDEERQMVLKNFYEILDFLMLALAPIIPTTADEMYSYFNKENKKESLFLERLEKAGDVSFDEKVLEQFKEFFELRDQVNILIENQIQNKVIKRSNELELVLPETASEFLKSLDLKTLLMVSKISYGKTLQVVKFESEKCKRCWNHFASLNKEYEICDLCFSVLKDTLANA</sequence>
<evidence type="ECO:0000259" key="13">
    <source>
        <dbReference type="Pfam" id="PF08264"/>
    </source>
</evidence>
<dbReference type="InterPro" id="IPR050081">
    <property type="entry name" value="Ile-tRNA_ligase"/>
</dbReference>
<feature type="short sequence motif" description="'KMSKS' region" evidence="10">
    <location>
        <begin position="594"/>
        <end position="598"/>
    </location>
</feature>
<comment type="function">
    <text evidence="8 10">Catalyzes the attachment of isoleucine to tRNA(Ile). As IleRS can inadvertently accommodate and process structurally similar amino acids such as valine, to avoid such errors it has two additional distinct tRNA(Ile)-dependent editing activities. One activity is designated as 'pretransfer' editing and involves the hydrolysis of activated Val-AMP. The other activity is designated 'posttransfer' editing and involves deacylation of mischarged Val-tRNA(Ile).</text>
</comment>
<dbReference type="GO" id="GO:0006428">
    <property type="term" value="P:isoleucyl-tRNA aminoacylation"/>
    <property type="evidence" value="ECO:0007669"/>
    <property type="project" value="UniProtKB-UniRule"/>
</dbReference>
<dbReference type="Pfam" id="PF00133">
    <property type="entry name" value="tRNA-synt_1"/>
    <property type="match status" value="1"/>
</dbReference>
<keyword evidence="3 10" id="KW-0436">Ligase</keyword>
<keyword evidence="7 10" id="KW-0030">Aminoacyl-tRNA synthetase</keyword>
<dbReference type="PRINTS" id="PR00984">
    <property type="entry name" value="TRNASYNTHILE"/>
</dbReference>
<dbReference type="InterPro" id="IPR002300">
    <property type="entry name" value="aa-tRNA-synth_Ia"/>
</dbReference>
<dbReference type="FunFam" id="3.40.50.620:FF:000152">
    <property type="entry name" value="Isoleucine--tRNA ligase"/>
    <property type="match status" value="1"/>
</dbReference>
<dbReference type="PANTHER" id="PTHR42765">
    <property type="entry name" value="SOLEUCYL-TRNA SYNTHETASE"/>
    <property type="match status" value="1"/>
</dbReference>
<dbReference type="Pfam" id="PF06827">
    <property type="entry name" value="zf-FPG_IleRS"/>
    <property type="match status" value="1"/>
</dbReference>
<evidence type="ECO:0000256" key="8">
    <source>
        <dbReference type="ARBA" id="ARBA00025217"/>
    </source>
</evidence>
<dbReference type="InterPro" id="IPR033708">
    <property type="entry name" value="Anticodon_Ile_BEm"/>
</dbReference>
<reference evidence="14" key="1">
    <citation type="submission" date="2022-10" db="EMBL/GenBank/DDBJ databases">
        <authorList>
            <person name="Wei X."/>
        </authorList>
    </citation>
    <scope>NUCLEOTIDE SEQUENCE</scope>
    <source>
        <strain evidence="14">SD2</strain>
    </source>
</reference>
<dbReference type="GO" id="GO:0008270">
    <property type="term" value="F:zinc ion binding"/>
    <property type="evidence" value="ECO:0007669"/>
    <property type="project" value="UniProtKB-UniRule"/>
</dbReference>
<dbReference type="Proteomes" id="UP001164481">
    <property type="component" value="Chromosome"/>
</dbReference>
<dbReference type="GO" id="GO:0004822">
    <property type="term" value="F:isoleucine-tRNA ligase activity"/>
    <property type="evidence" value="ECO:0007669"/>
    <property type="project" value="UniProtKB-UniRule"/>
</dbReference>
<dbReference type="NCBIfam" id="TIGR00392">
    <property type="entry name" value="ileS"/>
    <property type="match status" value="1"/>
</dbReference>
<feature type="binding site" evidence="10">
    <location>
        <position position="869"/>
    </location>
    <ligand>
        <name>Zn(2+)</name>
        <dbReference type="ChEBI" id="CHEBI:29105"/>
    </ligand>
</feature>
<feature type="binding site" evidence="10">
    <location>
        <position position="553"/>
    </location>
    <ligand>
        <name>L-isoleucyl-5'-AMP</name>
        <dbReference type="ChEBI" id="CHEBI:178002"/>
    </ligand>
</feature>
<keyword evidence="2 10" id="KW-0963">Cytoplasm</keyword>
<dbReference type="CDD" id="cd07960">
    <property type="entry name" value="Anticodon_Ia_Ile_BEm"/>
    <property type="match status" value="1"/>
</dbReference>
<dbReference type="InterPro" id="IPR009008">
    <property type="entry name" value="Val/Leu/Ile-tRNA-synth_edit"/>
</dbReference>
<dbReference type="InterPro" id="IPR013155">
    <property type="entry name" value="M/V/L/I-tRNA-synth_anticd-bd"/>
</dbReference>
<dbReference type="GO" id="GO:0005829">
    <property type="term" value="C:cytosol"/>
    <property type="evidence" value="ECO:0007669"/>
    <property type="project" value="TreeGrafter"/>
</dbReference>
<comment type="subcellular location">
    <subcellularLocation>
        <location evidence="10">Cytoplasm</location>
    </subcellularLocation>
</comment>
<dbReference type="EC" id="6.1.1.5" evidence="10"/>
<evidence type="ECO:0000256" key="10">
    <source>
        <dbReference type="HAMAP-Rule" id="MF_02002"/>
    </source>
</evidence>
<dbReference type="GO" id="GO:0002161">
    <property type="term" value="F:aminoacyl-tRNA deacylase activity"/>
    <property type="evidence" value="ECO:0007669"/>
    <property type="project" value="InterPro"/>
</dbReference>
<keyword evidence="6 10" id="KW-0648">Protein biosynthesis</keyword>
<gene>
    <name evidence="10 14" type="primary">ileS</name>
    <name evidence="14" type="ORF">OIE46_03005</name>
</gene>
<comment type="subunit">
    <text evidence="10">Monomer.</text>
</comment>
<dbReference type="InterPro" id="IPR009080">
    <property type="entry name" value="tRNAsynth_Ia_anticodon-bd"/>
</dbReference>
<feature type="binding site" evidence="10">
    <location>
        <position position="597"/>
    </location>
    <ligand>
        <name>ATP</name>
        <dbReference type="ChEBI" id="CHEBI:30616"/>
    </ligand>
</feature>
<dbReference type="GO" id="GO:0000049">
    <property type="term" value="F:tRNA binding"/>
    <property type="evidence" value="ECO:0007669"/>
    <property type="project" value="InterPro"/>
</dbReference>
<organism evidence="14 15">
    <name type="scientific">Mycoplasmopsis synoviae</name>
    <name type="common">Mycoplasma synoviae</name>
    <dbReference type="NCBI Taxonomy" id="2109"/>
    <lineage>
        <taxon>Bacteria</taxon>
        <taxon>Bacillati</taxon>
        <taxon>Mycoplasmatota</taxon>
        <taxon>Mycoplasmoidales</taxon>
        <taxon>Metamycoplasmataceae</taxon>
        <taxon>Mycoplasmopsis</taxon>
    </lineage>
</organism>
<evidence type="ECO:0000313" key="15">
    <source>
        <dbReference type="Proteomes" id="UP001164481"/>
    </source>
</evidence>
<comment type="similarity">
    <text evidence="1 10">Belongs to the class-I aminoacyl-tRNA synthetase family. IleS type 1 subfamily.</text>
</comment>
<keyword evidence="4 10" id="KW-0547">Nucleotide-binding</keyword>
<dbReference type="RefSeq" id="WP_109537248.1">
    <property type="nucleotide sequence ID" value="NZ_CP012624.1"/>
</dbReference>
<dbReference type="PROSITE" id="PS00178">
    <property type="entry name" value="AA_TRNA_LIGASE_I"/>
    <property type="match status" value="1"/>
</dbReference>
<evidence type="ECO:0000256" key="7">
    <source>
        <dbReference type="ARBA" id="ARBA00023146"/>
    </source>
</evidence>
<feature type="short sequence motif" description="'HIGH' region" evidence="10">
    <location>
        <begin position="59"/>
        <end position="69"/>
    </location>
</feature>
<dbReference type="HAMAP" id="MF_02002">
    <property type="entry name" value="Ile_tRNA_synth_type1"/>
    <property type="match status" value="1"/>
</dbReference>
<feature type="binding site" evidence="10">
    <location>
        <position position="886"/>
    </location>
    <ligand>
        <name>Zn(2+)</name>
        <dbReference type="ChEBI" id="CHEBI:29105"/>
    </ligand>
</feature>
<evidence type="ECO:0000256" key="3">
    <source>
        <dbReference type="ARBA" id="ARBA00022598"/>
    </source>
</evidence>
<name>A0AAQ2TC39_MYCSY</name>
<reference evidence="14" key="2">
    <citation type="submission" date="2022-11" db="EMBL/GenBank/DDBJ databases">
        <title>complete genomes of mycoplasma synoviae ZX313 strain and SD2 strain.</title>
        <authorList>
            <person name="Zhong Q."/>
        </authorList>
    </citation>
    <scope>NUCLEOTIDE SEQUENCE</scope>
    <source>
        <strain evidence="14">SD2</strain>
    </source>
</reference>
<feature type="domain" description="Zinc finger FPG/IleRS-type" evidence="12">
    <location>
        <begin position="863"/>
        <end position="889"/>
    </location>
</feature>
<dbReference type="SUPFAM" id="SSF50677">
    <property type="entry name" value="ValRS/IleRS/LeuRS editing domain"/>
    <property type="match status" value="1"/>
</dbReference>
<keyword evidence="5 10" id="KW-0067">ATP-binding</keyword>
<dbReference type="SUPFAM" id="SSF47323">
    <property type="entry name" value="Anticodon-binding domain of a subclass of class I aminoacyl-tRNA synthetases"/>
    <property type="match status" value="1"/>
</dbReference>
<evidence type="ECO:0000256" key="4">
    <source>
        <dbReference type="ARBA" id="ARBA00022741"/>
    </source>
</evidence>
<keyword evidence="10" id="KW-0479">Metal-binding</keyword>
<evidence type="ECO:0000256" key="6">
    <source>
        <dbReference type="ARBA" id="ARBA00022917"/>
    </source>
</evidence>
<comment type="cofactor">
    <cofactor evidence="10">
        <name>Zn(2+)</name>
        <dbReference type="ChEBI" id="CHEBI:29105"/>
    </cofactor>
    <text evidence="10">Binds 1 zinc ion per subunit.</text>
</comment>
<dbReference type="AlphaFoldDB" id="A0AAQ2TC39"/>
<dbReference type="Gene3D" id="1.10.10.830">
    <property type="entry name" value="Ile-tRNA synthetase CP2 domain-like"/>
    <property type="match status" value="1"/>
</dbReference>
<evidence type="ECO:0000259" key="12">
    <source>
        <dbReference type="Pfam" id="PF06827"/>
    </source>
</evidence>
<dbReference type="Pfam" id="PF08264">
    <property type="entry name" value="Anticodon_1"/>
    <property type="match status" value="1"/>
</dbReference>
<protein>
    <recommendedName>
        <fullName evidence="10">Isoleucine--tRNA ligase</fullName>
        <ecNumber evidence="10">6.1.1.5</ecNumber>
    </recommendedName>
    <alternativeName>
        <fullName evidence="10">Isoleucyl-tRNA synthetase</fullName>
        <shortName evidence="10">IleRS</shortName>
    </alternativeName>
</protein>
<dbReference type="Gene3D" id="3.40.50.620">
    <property type="entry name" value="HUPs"/>
    <property type="match status" value="2"/>
</dbReference>
<feature type="binding site" evidence="10">
    <location>
        <position position="866"/>
    </location>
    <ligand>
        <name>Zn(2+)</name>
        <dbReference type="ChEBI" id="CHEBI:29105"/>
    </ligand>
</feature>
<dbReference type="InterPro" id="IPR001412">
    <property type="entry name" value="aa-tRNA-synth_I_CS"/>
</dbReference>
<evidence type="ECO:0000256" key="1">
    <source>
        <dbReference type="ARBA" id="ARBA00006887"/>
    </source>
</evidence>
<comment type="catalytic activity">
    <reaction evidence="9 10">
        <text>tRNA(Ile) + L-isoleucine + ATP = L-isoleucyl-tRNA(Ile) + AMP + diphosphate</text>
        <dbReference type="Rhea" id="RHEA:11060"/>
        <dbReference type="Rhea" id="RHEA-COMP:9666"/>
        <dbReference type="Rhea" id="RHEA-COMP:9695"/>
        <dbReference type="ChEBI" id="CHEBI:30616"/>
        <dbReference type="ChEBI" id="CHEBI:33019"/>
        <dbReference type="ChEBI" id="CHEBI:58045"/>
        <dbReference type="ChEBI" id="CHEBI:78442"/>
        <dbReference type="ChEBI" id="CHEBI:78528"/>
        <dbReference type="ChEBI" id="CHEBI:456215"/>
        <dbReference type="EC" id="6.1.1.5"/>
    </reaction>
</comment>
<dbReference type="SUPFAM" id="SSF52374">
    <property type="entry name" value="Nucleotidylyl transferase"/>
    <property type="match status" value="1"/>
</dbReference>
<dbReference type="CDD" id="cd00818">
    <property type="entry name" value="IleRS_core"/>
    <property type="match status" value="1"/>
</dbReference>
<evidence type="ECO:0000256" key="9">
    <source>
        <dbReference type="ARBA" id="ARBA00048359"/>
    </source>
</evidence>
<evidence type="ECO:0000256" key="2">
    <source>
        <dbReference type="ARBA" id="ARBA00022490"/>
    </source>
</evidence>
<keyword evidence="10" id="KW-0862">Zinc</keyword>
<feature type="domain" description="Methionyl/Valyl/Leucyl/Isoleucyl-tRNA synthetase anticodon-binding" evidence="13">
    <location>
        <begin position="674"/>
        <end position="827"/>
    </location>
</feature>